<dbReference type="CDD" id="cd03506">
    <property type="entry name" value="Delta6-FADS-like"/>
    <property type="match status" value="1"/>
</dbReference>
<keyword evidence="14" id="KW-0443">Lipid metabolism</keyword>
<comment type="caution">
    <text evidence="19">The sequence shown here is derived from an EMBL/GenBank/DDBJ whole genome shotgun (WGS) entry which is preliminary data.</text>
</comment>
<keyword evidence="15 17" id="KW-0472">Membrane</keyword>
<dbReference type="PANTHER" id="PTHR19353">
    <property type="entry name" value="FATTY ACID DESATURASE 2"/>
    <property type="match status" value="1"/>
</dbReference>
<dbReference type="InterPro" id="IPR001199">
    <property type="entry name" value="Cyt_B5-like_heme/steroid-bd"/>
</dbReference>
<evidence type="ECO:0000313" key="20">
    <source>
        <dbReference type="Proteomes" id="UP001610335"/>
    </source>
</evidence>
<keyword evidence="8 17" id="KW-0812">Transmembrane</keyword>
<keyword evidence="20" id="KW-1185">Reference proteome</keyword>
<comment type="similarity">
    <text evidence="4">Belongs to the fatty acid desaturase type 1 family.</text>
</comment>
<evidence type="ECO:0000259" key="18">
    <source>
        <dbReference type="PROSITE" id="PS50255"/>
    </source>
</evidence>
<dbReference type="InterPro" id="IPR012171">
    <property type="entry name" value="Fatty_acid_desaturase"/>
</dbReference>
<comment type="pathway">
    <text evidence="3">Sphingolipid metabolism.</text>
</comment>
<evidence type="ECO:0000256" key="4">
    <source>
        <dbReference type="ARBA" id="ARBA00009295"/>
    </source>
</evidence>
<keyword evidence="13" id="KW-0408">Iron</keyword>
<feature type="region of interest" description="Disordered" evidence="16">
    <location>
        <begin position="102"/>
        <end position="152"/>
    </location>
</feature>
<keyword evidence="9" id="KW-0479">Metal-binding</keyword>
<dbReference type="PROSITE" id="PS50255">
    <property type="entry name" value="CYTOCHROME_B5_2"/>
    <property type="match status" value="1"/>
</dbReference>
<feature type="compositionally biased region" description="Basic and acidic residues" evidence="16">
    <location>
        <begin position="124"/>
        <end position="135"/>
    </location>
</feature>
<keyword evidence="7" id="KW-0349">Heme</keyword>
<feature type="transmembrane region" description="Helical" evidence="17">
    <location>
        <begin position="345"/>
        <end position="366"/>
    </location>
</feature>
<evidence type="ECO:0000256" key="7">
    <source>
        <dbReference type="ARBA" id="ARBA00022617"/>
    </source>
</evidence>
<evidence type="ECO:0000256" key="17">
    <source>
        <dbReference type="SAM" id="Phobius"/>
    </source>
</evidence>
<dbReference type="Proteomes" id="UP001610335">
    <property type="component" value="Unassembled WGS sequence"/>
</dbReference>
<evidence type="ECO:0000256" key="6">
    <source>
        <dbReference type="ARBA" id="ARBA00016939"/>
    </source>
</evidence>
<evidence type="ECO:0000256" key="1">
    <source>
        <dbReference type="ARBA" id="ARBA00004141"/>
    </source>
</evidence>
<dbReference type="EMBL" id="JBFXLS010000034">
    <property type="protein sequence ID" value="KAL2825848.1"/>
    <property type="molecule type" value="Genomic_DNA"/>
</dbReference>
<evidence type="ECO:0000256" key="11">
    <source>
        <dbReference type="ARBA" id="ARBA00022989"/>
    </source>
</evidence>
<feature type="transmembrane region" description="Helical" evidence="17">
    <location>
        <begin position="378"/>
        <end position="400"/>
    </location>
</feature>
<name>A0ABR4IDM5_9EURO</name>
<dbReference type="Gene3D" id="3.10.120.10">
    <property type="entry name" value="Cytochrome b5-like heme/steroid binding domain"/>
    <property type="match status" value="1"/>
</dbReference>
<dbReference type="InterPro" id="IPR036400">
    <property type="entry name" value="Cyt_B5-like_heme/steroid_sf"/>
</dbReference>
<dbReference type="Pfam" id="PF00487">
    <property type="entry name" value="FA_desaturase"/>
    <property type="match status" value="1"/>
</dbReference>
<dbReference type="PANTHER" id="PTHR19353:SF30">
    <property type="entry name" value="DELTA 8-(E)-SPHINGOLIPID DESATURASE"/>
    <property type="match status" value="1"/>
</dbReference>
<evidence type="ECO:0000256" key="3">
    <source>
        <dbReference type="ARBA" id="ARBA00004991"/>
    </source>
</evidence>
<dbReference type="Pfam" id="PF00173">
    <property type="entry name" value="Cyt-b5"/>
    <property type="match status" value="1"/>
</dbReference>
<comment type="subcellular location">
    <subcellularLocation>
        <location evidence="1">Membrane</location>
        <topology evidence="1">Multi-pass membrane protein</topology>
    </subcellularLocation>
</comment>
<dbReference type="EC" id="1.14.19.18" evidence="5"/>
<keyword evidence="11 17" id="KW-1133">Transmembrane helix</keyword>
<sequence>MRDISRREIEGLIAEGGKIFILDQFVVKADPWLPYHPGGDKAILHMVGRDATDEVTALHSAETKEKMSRHRIGRIQGRWTNFIPPIQGGKFRALCDGAEAEYDDHPVSSSPSSSHSRDPSPLFDSDRPTLRHRSGEGSLPSSVSVTSVSSVEEDDGMAHIDSLTREKISLDLEKYPPIDHETQDAIVAKYRLLNDRIKAEGLYQCNYGAYAIEVSRYSLLFACMLLSLHWGWYALSGVFMGAVWHQLVFIVHDAGHMGITHDFYIDTYIGTFIANFLGGLSIGWWKRNHNVHHIVTNSPEHDPDVEYLPFFALSHRCLANLRSTFYEHVMEYDAMAKFCLKFQKYSYYPIMMVGRFNLYRLSWGYLLGGHAPRKGPAWWHWYLEIVGQVVFWSWYGYGIIYKSIPTNSGRFAFFMISHVVQAPLHVQFTLSHFAMSTADLGPHESFPQKMLRTTMDVDCPQWLDFFHGGLQFQAIHHLYPRIPRHNLRQTQKLVQEFCNDVGIPYALYGFVDCNKQVVGKLGEISRQAAIFAKCQQTISRDSVLVH</sequence>
<evidence type="ECO:0000256" key="9">
    <source>
        <dbReference type="ARBA" id="ARBA00022723"/>
    </source>
</evidence>
<comment type="pathway">
    <text evidence="2">Lipid metabolism; sphingolipid metabolism.</text>
</comment>
<dbReference type="SMART" id="SM01117">
    <property type="entry name" value="Cyt-b5"/>
    <property type="match status" value="1"/>
</dbReference>
<feature type="domain" description="Cytochrome b5 heme-binding" evidence="18">
    <location>
        <begin position="1"/>
        <end position="76"/>
    </location>
</feature>
<reference evidence="19 20" key="1">
    <citation type="submission" date="2024-07" db="EMBL/GenBank/DDBJ databases">
        <title>Section-level genome sequencing and comparative genomics of Aspergillus sections Usti and Cavernicolus.</title>
        <authorList>
            <consortium name="Lawrence Berkeley National Laboratory"/>
            <person name="Nybo J.L."/>
            <person name="Vesth T.C."/>
            <person name="Theobald S."/>
            <person name="Frisvad J.C."/>
            <person name="Larsen T.O."/>
            <person name="Kjaerboelling I."/>
            <person name="Rothschild-Mancinelli K."/>
            <person name="Lyhne E.K."/>
            <person name="Kogle M.E."/>
            <person name="Barry K."/>
            <person name="Clum A."/>
            <person name="Na H."/>
            <person name="Ledsgaard L."/>
            <person name="Lin J."/>
            <person name="Lipzen A."/>
            <person name="Kuo A."/>
            <person name="Riley R."/>
            <person name="Mondo S."/>
            <person name="LaButti K."/>
            <person name="Haridas S."/>
            <person name="Pangalinan J."/>
            <person name="Salamov A.A."/>
            <person name="Simmons B.A."/>
            <person name="Magnuson J.K."/>
            <person name="Chen J."/>
            <person name="Drula E."/>
            <person name="Henrissat B."/>
            <person name="Wiebenga A."/>
            <person name="Lubbers R.J."/>
            <person name="Gomes A.C."/>
            <person name="Makela M.R."/>
            <person name="Stajich J."/>
            <person name="Grigoriev I.V."/>
            <person name="Mortensen U.H."/>
            <person name="De vries R.P."/>
            <person name="Baker S.E."/>
            <person name="Andersen M.R."/>
        </authorList>
    </citation>
    <scope>NUCLEOTIDE SEQUENCE [LARGE SCALE GENOMIC DNA]</scope>
    <source>
        <strain evidence="19 20">CBS 600.67</strain>
    </source>
</reference>
<evidence type="ECO:0000256" key="8">
    <source>
        <dbReference type="ARBA" id="ARBA00022692"/>
    </source>
</evidence>
<dbReference type="PIRSF" id="PIRSF015921">
    <property type="entry name" value="FA_sphinglp_des"/>
    <property type="match status" value="1"/>
</dbReference>
<keyword evidence="10" id="KW-0746">Sphingolipid metabolism</keyword>
<evidence type="ECO:0000256" key="2">
    <source>
        <dbReference type="ARBA" id="ARBA00004760"/>
    </source>
</evidence>
<accession>A0ABR4IDM5</accession>
<gene>
    <name evidence="19" type="ORF">BDW59DRAFT_145959</name>
</gene>
<feature type="compositionally biased region" description="Low complexity" evidence="16">
    <location>
        <begin position="141"/>
        <end position="150"/>
    </location>
</feature>
<dbReference type="SUPFAM" id="SSF55856">
    <property type="entry name" value="Cytochrome b5-like heme/steroid binding domain"/>
    <property type="match status" value="1"/>
</dbReference>
<proteinExistence type="inferred from homology"/>
<evidence type="ECO:0000256" key="12">
    <source>
        <dbReference type="ARBA" id="ARBA00023002"/>
    </source>
</evidence>
<evidence type="ECO:0000313" key="19">
    <source>
        <dbReference type="EMBL" id="KAL2825848.1"/>
    </source>
</evidence>
<feature type="transmembrane region" description="Helical" evidence="17">
    <location>
        <begin position="219"/>
        <end position="243"/>
    </location>
</feature>
<evidence type="ECO:0000256" key="5">
    <source>
        <dbReference type="ARBA" id="ARBA00012019"/>
    </source>
</evidence>
<evidence type="ECO:0000256" key="15">
    <source>
        <dbReference type="ARBA" id="ARBA00023136"/>
    </source>
</evidence>
<protein>
    <recommendedName>
        <fullName evidence="6">Delta 8-(E)-sphingolipid desaturase</fullName>
        <ecNumber evidence="5">1.14.19.18</ecNumber>
    </recommendedName>
</protein>
<evidence type="ECO:0000256" key="16">
    <source>
        <dbReference type="SAM" id="MobiDB-lite"/>
    </source>
</evidence>
<evidence type="ECO:0000256" key="10">
    <source>
        <dbReference type="ARBA" id="ARBA00022919"/>
    </source>
</evidence>
<evidence type="ECO:0000256" key="14">
    <source>
        <dbReference type="ARBA" id="ARBA00023098"/>
    </source>
</evidence>
<dbReference type="InterPro" id="IPR005804">
    <property type="entry name" value="FA_desaturase_dom"/>
</dbReference>
<feature type="transmembrane region" description="Helical" evidence="17">
    <location>
        <begin position="263"/>
        <end position="285"/>
    </location>
</feature>
<organism evidence="19 20">
    <name type="scientific">Aspergillus cavernicola</name>
    <dbReference type="NCBI Taxonomy" id="176166"/>
    <lineage>
        <taxon>Eukaryota</taxon>
        <taxon>Fungi</taxon>
        <taxon>Dikarya</taxon>
        <taxon>Ascomycota</taxon>
        <taxon>Pezizomycotina</taxon>
        <taxon>Eurotiomycetes</taxon>
        <taxon>Eurotiomycetidae</taxon>
        <taxon>Eurotiales</taxon>
        <taxon>Aspergillaceae</taxon>
        <taxon>Aspergillus</taxon>
        <taxon>Aspergillus subgen. Nidulantes</taxon>
    </lineage>
</organism>
<keyword evidence="12" id="KW-0560">Oxidoreductase</keyword>
<evidence type="ECO:0000256" key="13">
    <source>
        <dbReference type="ARBA" id="ARBA00023004"/>
    </source>
</evidence>